<protein>
    <submittedName>
        <fullName evidence="1">Rubrerythrin family protein</fullName>
    </submittedName>
</protein>
<reference evidence="1 2" key="1">
    <citation type="submission" date="2018-06" db="EMBL/GenBank/DDBJ databases">
        <title>Genome conservation of Clostridium tetani.</title>
        <authorList>
            <person name="Bruggemann H."/>
            <person name="Popoff M.R."/>
        </authorList>
    </citation>
    <scope>NUCLEOTIDE SEQUENCE [LARGE SCALE GENOMIC DNA]</scope>
    <source>
        <strain evidence="1 2">2017.061</strain>
    </source>
</reference>
<evidence type="ECO:0000313" key="2">
    <source>
        <dbReference type="Proteomes" id="UP000290921"/>
    </source>
</evidence>
<dbReference type="Pfam" id="PF07875">
    <property type="entry name" value="Coat_F"/>
    <property type="match status" value="1"/>
</dbReference>
<sequence length="152" mass="17222">MALTNKEKAYIEDNLNAEYLCIRKYEQYASIASDPQLKQMFTDLANKERTHADTLKGMLAGSNITSQNIFESYTSPTGDQSNIQSSLGITDAQLLNDALATEKHVSSTYNTSVLESMDPNIRQQLQHIQKEEQEHAETLFNAMHSRGWYKVD</sequence>
<dbReference type="InterPro" id="IPR012851">
    <property type="entry name" value="Spore_coat_CotF-like"/>
</dbReference>
<accession>A0A4Q0VDQ6</accession>
<dbReference type="EMBL" id="QMAP01000006">
    <property type="protein sequence ID" value="RXI48501.1"/>
    <property type="molecule type" value="Genomic_DNA"/>
</dbReference>
<dbReference type="SUPFAM" id="SSF47240">
    <property type="entry name" value="Ferritin-like"/>
    <property type="match status" value="1"/>
</dbReference>
<dbReference type="InterPro" id="IPR017022">
    <property type="entry name" value="UCP033860"/>
</dbReference>
<dbReference type="Proteomes" id="UP000290921">
    <property type="component" value="Unassembled WGS sequence"/>
</dbReference>
<dbReference type="Gene3D" id="1.20.1260.10">
    <property type="match status" value="1"/>
</dbReference>
<dbReference type="RefSeq" id="WP_129030346.1">
    <property type="nucleotide sequence ID" value="NZ_QMAP01000006.1"/>
</dbReference>
<dbReference type="AlphaFoldDB" id="A0A4Q0VDQ6"/>
<evidence type="ECO:0000313" key="1">
    <source>
        <dbReference type="EMBL" id="RXI48501.1"/>
    </source>
</evidence>
<proteinExistence type="predicted"/>
<dbReference type="InterPro" id="IPR012347">
    <property type="entry name" value="Ferritin-like"/>
</dbReference>
<dbReference type="CDD" id="cd00657">
    <property type="entry name" value="Ferritin_like"/>
    <property type="match status" value="1"/>
</dbReference>
<dbReference type="InterPro" id="IPR009078">
    <property type="entry name" value="Ferritin-like_SF"/>
</dbReference>
<comment type="caution">
    <text evidence="1">The sequence shown here is derived from an EMBL/GenBank/DDBJ whole genome shotgun (WGS) entry which is preliminary data.</text>
</comment>
<name>A0A4Q0VDQ6_CLOTA</name>
<organism evidence="1 2">
    <name type="scientific">Clostridium tetani</name>
    <dbReference type="NCBI Taxonomy" id="1513"/>
    <lineage>
        <taxon>Bacteria</taxon>
        <taxon>Bacillati</taxon>
        <taxon>Bacillota</taxon>
        <taxon>Clostridia</taxon>
        <taxon>Eubacteriales</taxon>
        <taxon>Clostridiaceae</taxon>
        <taxon>Clostridium</taxon>
    </lineage>
</organism>
<dbReference type="PIRSF" id="PIRSF033860">
    <property type="entry name" value="UCP033860"/>
    <property type="match status" value="1"/>
</dbReference>
<gene>
    <name evidence="1" type="ORF">DP130_07145</name>
</gene>